<reference evidence="2 3" key="1">
    <citation type="submission" date="2022-01" db="EMBL/GenBank/DDBJ databases">
        <authorList>
            <person name="Won M."/>
            <person name="Kim S.-J."/>
            <person name="Kwon S.-W."/>
        </authorList>
    </citation>
    <scope>NUCLEOTIDE SEQUENCE [LARGE SCALE GENOMIC DNA]</scope>
    <source>
        <strain evidence="2 3">KCTC 23505</strain>
    </source>
</reference>
<feature type="domain" description="T6SS Transcription factor RovC-like DNA binding" evidence="1">
    <location>
        <begin position="9"/>
        <end position="82"/>
    </location>
</feature>
<evidence type="ECO:0000313" key="3">
    <source>
        <dbReference type="Proteomes" id="UP001521209"/>
    </source>
</evidence>
<comment type="caution">
    <text evidence="2">The sequence shown here is derived from an EMBL/GenBank/DDBJ whole genome shotgun (WGS) entry which is preliminary data.</text>
</comment>
<name>A0ABS9DYU7_9PROT</name>
<dbReference type="EMBL" id="JAKGBZ010000021">
    <property type="protein sequence ID" value="MCF3947330.1"/>
    <property type="molecule type" value="Genomic_DNA"/>
</dbReference>
<dbReference type="Proteomes" id="UP001521209">
    <property type="component" value="Unassembled WGS sequence"/>
</dbReference>
<evidence type="ECO:0000313" key="2">
    <source>
        <dbReference type="EMBL" id="MCF3947330.1"/>
    </source>
</evidence>
<protein>
    <submittedName>
        <fullName evidence="2">DUF2285 domain-containing protein</fullName>
    </submittedName>
</protein>
<accession>A0ABS9DYU7</accession>
<proteinExistence type="predicted"/>
<organism evidence="2 3">
    <name type="scientific">Acidiphilium iwatense</name>
    <dbReference type="NCBI Taxonomy" id="768198"/>
    <lineage>
        <taxon>Bacteria</taxon>
        <taxon>Pseudomonadati</taxon>
        <taxon>Pseudomonadota</taxon>
        <taxon>Alphaproteobacteria</taxon>
        <taxon>Acetobacterales</taxon>
        <taxon>Acidocellaceae</taxon>
        <taxon>Acidiphilium</taxon>
    </lineage>
</organism>
<dbReference type="RefSeq" id="WP_235704554.1">
    <property type="nucleotide sequence ID" value="NZ_JAKGBZ010000021.1"/>
</dbReference>
<gene>
    <name evidence="2" type="ORF">L2A60_11650</name>
</gene>
<dbReference type="Pfam" id="PF10074">
    <property type="entry name" value="RovC_DNA-bd"/>
    <property type="match status" value="1"/>
</dbReference>
<evidence type="ECO:0000259" key="1">
    <source>
        <dbReference type="Pfam" id="PF10074"/>
    </source>
</evidence>
<dbReference type="InterPro" id="IPR018754">
    <property type="entry name" value="RovC-like_DNA-bd"/>
</dbReference>
<keyword evidence="3" id="KW-1185">Reference proteome</keyword>
<sequence>MTRPAFQDRPPLTERVSAYDERHLVTYIRLLDADEDGADWREVVQIIFGLDADQEPERARIVHDSHLARARWMTETGYRHLLEPRLQ</sequence>